<sequence length="233" mass="25400">MSGGKIGKRLSNRLPGNQMSETFCNGAVLAVSGGFQDAYTYFARDGVFSNAQTGNVVLMSSSFFSGTPGAGVKYLLPLLAFALGVFLARLVQGRYAGAQKLHWRQMILLPEILILFLVGFLPESANMAATVLVSFSCAMQVQAFRKVDGYPYASTMCIGNLRSGMDALTGYLEKRDPEQMRRAMHYFGIILFFALGAGAGSLLTRYWGLRAIWVSAALLAVSFGLMWLEKLKD</sequence>
<feature type="transmembrane region" description="Helical" evidence="1">
    <location>
        <begin position="209"/>
        <end position="228"/>
    </location>
</feature>
<name>A0A9D1E9N3_9FIRM</name>
<evidence type="ECO:0000313" key="2">
    <source>
        <dbReference type="EMBL" id="HIR70536.1"/>
    </source>
</evidence>
<dbReference type="Proteomes" id="UP000823912">
    <property type="component" value="Unassembled WGS sequence"/>
</dbReference>
<keyword evidence="1" id="KW-0472">Membrane</keyword>
<dbReference type="PANTHER" id="PTHR37314:SF4">
    <property type="entry name" value="UPF0700 TRANSMEMBRANE PROTEIN YOAK"/>
    <property type="match status" value="1"/>
</dbReference>
<comment type="caution">
    <text evidence="2">The sequence shown here is derived from an EMBL/GenBank/DDBJ whole genome shotgun (WGS) entry which is preliminary data.</text>
</comment>
<evidence type="ECO:0000256" key="1">
    <source>
        <dbReference type="SAM" id="Phobius"/>
    </source>
</evidence>
<keyword evidence="1" id="KW-1133">Transmembrane helix</keyword>
<proteinExistence type="predicted"/>
<reference evidence="2" key="1">
    <citation type="submission" date="2020-10" db="EMBL/GenBank/DDBJ databases">
        <authorList>
            <person name="Gilroy R."/>
        </authorList>
    </citation>
    <scope>NUCLEOTIDE SEQUENCE</scope>
    <source>
        <strain evidence="2">ChiSjej5B23-6657</strain>
    </source>
</reference>
<dbReference type="EMBL" id="DVHM01000077">
    <property type="protein sequence ID" value="HIR70536.1"/>
    <property type="molecule type" value="Genomic_DNA"/>
</dbReference>
<evidence type="ECO:0000313" key="3">
    <source>
        <dbReference type="Proteomes" id="UP000823912"/>
    </source>
</evidence>
<dbReference type="PANTHER" id="PTHR37314">
    <property type="entry name" value="SLR0142 PROTEIN"/>
    <property type="match status" value="1"/>
</dbReference>
<gene>
    <name evidence="2" type="ORF">IAA55_04575</name>
</gene>
<feature type="transmembrane region" description="Helical" evidence="1">
    <location>
        <begin position="74"/>
        <end position="91"/>
    </location>
</feature>
<dbReference type="Pfam" id="PF06912">
    <property type="entry name" value="DUF1275"/>
    <property type="match status" value="1"/>
</dbReference>
<organism evidence="2 3">
    <name type="scientific">Candidatus Pullilachnospira gallistercoris</name>
    <dbReference type="NCBI Taxonomy" id="2840911"/>
    <lineage>
        <taxon>Bacteria</taxon>
        <taxon>Bacillati</taxon>
        <taxon>Bacillota</taxon>
        <taxon>Clostridia</taxon>
        <taxon>Lachnospirales</taxon>
        <taxon>Lachnospiraceae</taxon>
        <taxon>Lachnospiraceae incertae sedis</taxon>
        <taxon>Candidatus Pullilachnospira</taxon>
    </lineage>
</organism>
<reference evidence="2" key="2">
    <citation type="journal article" date="2021" name="PeerJ">
        <title>Extensive microbial diversity within the chicken gut microbiome revealed by metagenomics and culture.</title>
        <authorList>
            <person name="Gilroy R."/>
            <person name="Ravi A."/>
            <person name="Getino M."/>
            <person name="Pursley I."/>
            <person name="Horton D.L."/>
            <person name="Alikhan N.F."/>
            <person name="Baker D."/>
            <person name="Gharbi K."/>
            <person name="Hall N."/>
            <person name="Watson M."/>
            <person name="Adriaenssens E.M."/>
            <person name="Foster-Nyarko E."/>
            <person name="Jarju S."/>
            <person name="Secka A."/>
            <person name="Antonio M."/>
            <person name="Oren A."/>
            <person name="Chaudhuri R.R."/>
            <person name="La Ragione R."/>
            <person name="Hildebrand F."/>
            <person name="Pallen M.J."/>
        </authorList>
    </citation>
    <scope>NUCLEOTIDE SEQUENCE</scope>
    <source>
        <strain evidence="2">ChiSjej5B23-6657</strain>
    </source>
</reference>
<keyword evidence="1" id="KW-0812">Transmembrane</keyword>
<dbReference type="AlphaFoldDB" id="A0A9D1E9N3"/>
<dbReference type="InterPro" id="IPR010699">
    <property type="entry name" value="DUF1275"/>
</dbReference>
<accession>A0A9D1E9N3</accession>
<feature type="transmembrane region" description="Helical" evidence="1">
    <location>
        <begin position="183"/>
        <end position="203"/>
    </location>
</feature>
<protein>
    <submittedName>
        <fullName evidence="2">DUF1275 domain-containing protein</fullName>
    </submittedName>
</protein>